<dbReference type="Proteomes" id="UP000616885">
    <property type="component" value="Unassembled WGS sequence"/>
</dbReference>
<feature type="compositionally biased region" description="Basic and acidic residues" evidence="1">
    <location>
        <begin position="59"/>
        <end position="72"/>
    </location>
</feature>
<feature type="compositionally biased region" description="Polar residues" evidence="1">
    <location>
        <begin position="102"/>
        <end position="115"/>
    </location>
</feature>
<evidence type="ECO:0000256" key="1">
    <source>
        <dbReference type="SAM" id="MobiDB-lite"/>
    </source>
</evidence>
<organism evidence="2 3">
    <name type="scientific">Bionectria ochroleuca</name>
    <name type="common">Gliocladium roseum</name>
    <dbReference type="NCBI Taxonomy" id="29856"/>
    <lineage>
        <taxon>Eukaryota</taxon>
        <taxon>Fungi</taxon>
        <taxon>Dikarya</taxon>
        <taxon>Ascomycota</taxon>
        <taxon>Pezizomycotina</taxon>
        <taxon>Sordariomycetes</taxon>
        <taxon>Hypocreomycetidae</taxon>
        <taxon>Hypocreales</taxon>
        <taxon>Bionectriaceae</taxon>
        <taxon>Clonostachys</taxon>
    </lineage>
</organism>
<evidence type="ECO:0000313" key="3">
    <source>
        <dbReference type="Proteomes" id="UP000616885"/>
    </source>
</evidence>
<feature type="region of interest" description="Disordered" evidence="1">
    <location>
        <begin position="341"/>
        <end position="360"/>
    </location>
</feature>
<feature type="compositionally biased region" description="Polar residues" evidence="1">
    <location>
        <begin position="140"/>
        <end position="161"/>
    </location>
</feature>
<dbReference type="EMBL" id="JADCTT010000004">
    <property type="protein sequence ID" value="KAF9753275.1"/>
    <property type="molecule type" value="Genomic_DNA"/>
</dbReference>
<comment type="caution">
    <text evidence="2">The sequence shown here is derived from an EMBL/GenBank/DDBJ whole genome shotgun (WGS) entry which is preliminary data.</text>
</comment>
<proteinExistence type="predicted"/>
<feature type="region of interest" description="Disordered" evidence="1">
    <location>
        <begin position="184"/>
        <end position="218"/>
    </location>
</feature>
<gene>
    <name evidence="2" type="ORF">IM811_012033</name>
</gene>
<feature type="compositionally biased region" description="Basic and acidic residues" evidence="1">
    <location>
        <begin position="89"/>
        <end position="101"/>
    </location>
</feature>
<dbReference type="AlphaFoldDB" id="A0A8H7TQW3"/>
<name>A0A8H7TQW3_BIOOC</name>
<accession>A0A8H7TQW3</accession>
<protein>
    <submittedName>
        <fullName evidence="2">Uncharacterized protein</fullName>
    </submittedName>
</protein>
<evidence type="ECO:0000313" key="2">
    <source>
        <dbReference type="EMBL" id="KAF9753275.1"/>
    </source>
</evidence>
<feature type="region of interest" description="Disordered" evidence="1">
    <location>
        <begin position="1"/>
        <end position="166"/>
    </location>
</feature>
<sequence length="360" mass="39779">MAGENGASHQDQVTPYGVHTRESDEEDASVQEGGATEWEEASTDEHRAWNESTENNEQGELREGMLLRDLPKRTTFYDPVAERQMSQTDFKHFYQRSKAETRSNTGGTRSQQTPFGSPMIAAGSQPPTEYGADSLLLDPENQSTEPQVLWNGSSETPTSVPEYNRPALDAMSPPGARIYPGMAASRAGPALPSRDAAETSQPTAPALPQSGLLGSGAFDTEPQITEELSAISKNIQRILDIRRKYIKLSAQGPDDNPRDMPGWDIYPLLRNLPGRRPGRCMARVGMNSHLGNRKRNVLLEGENRARISVKTSIWMIFCPSPATMVWLSDLMRAAYTKFSKPRKLPSLPSKSQPSGNFTWT</sequence>
<feature type="compositionally biased region" description="Low complexity" evidence="1">
    <location>
        <begin position="344"/>
        <end position="354"/>
    </location>
</feature>
<reference evidence="2" key="1">
    <citation type="submission" date="2020-10" db="EMBL/GenBank/DDBJ databases">
        <title>High-Quality Genome Resource of Clonostachys rosea strain S41 by Oxford Nanopore Long-Read Sequencing.</title>
        <authorList>
            <person name="Wang H."/>
        </authorList>
    </citation>
    <scope>NUCLEOTIDE SEQUENCE</scope>
    <source>
        <strain evidence="2">S41</strain>
    </source>
</reference>